<reference evidence="2 3" key="1">
    <citation type="submission" date="2017-04" db="EMBL/GenBank/DDBJ databases">
        <authorList>
            <person name="Afonso C.L."/>
            <person name="Miller P.J."/>
            <person name="Scott M.A."/>
            <person name="Spackman E."/>
            <person name="Goraichik I."/>
            <person name="Dimitrov K.M."/>
            <person name="Suarez D.L."/>
            <person name="Swayne D.E."/>
        </authorList>
    </citation>
    <scope>NUCLEOTIDE SEQUENCE [LARGE SCALE GENOMIC DNA]</scope>
    <source>
        <strain evidence="2 3">CGMCC 1.12708</strain>
    </source>
</reference>
<evidence type="ECO:0000313" key="2">
    <source>
        <dbReference type="EMBL" id="SMC52941.1"/>
    </source>
</evidence>
<feature type="chain" id="PRO_5010698797" evidence="1">
    <location>
        <begin position="19"/>
        <end position="128"/>
    </location>
</feature>
<protein>
    <submittedName>
        <fullName evidence="2">Uncharacterized protein</fullName>
    </submittedName>
</protein>
<feature type="signal peptide" evidence="1">
    <location>
        <begin position="1"/>
        <end position="18"/>
    </location>
</feature>
<gene>
    <name evidence="2" type="ORF">SAMN06296427_103301</name>
</gene>
<dbReference type="RefSeq" id="WP_084016876.1">
    <property type="nucleotide sequence ID" value="NZ_FWXS01000003.1"/>
</dbReference>
<dbReference type="EMBL" id="FWXS01000003">
    <property type="protein sequence ID" value="SMC52941.1"/>
    <property type="molecule type" value="Genomic_DNA"/>
</dbReference>
<evidence type="ECO:0000256" key="1">
    <source>
        <dbReference type="SAM" id="SignalP"/>
    </source>
</evidence>
<dbReference type="Proteomes" id="UP000192393">
    <property type="component" value="Unassembled WGS sequence"/>
</dbReference>
<accession>A0A1W1ZXS9</accession>
<organism evidence="2 3">
    <name type="scientific">Moheibacter sediminis</name>
    <dbReference type="NCBI Taxonomy" id="1434700"/>
    <lineage>
        <taxon>Bacteria</taxon>
        <taxon>Pseudomonadati</taxon>
        <taxon>Bacteroidota</taxon>
        <taxon>Flavobacteriia</taxon>
        <taxon>Flavobacteriales</taxon>
        <taxon>Weeksellaceae</taxon>
        <taxon>Moheibacter</taxon>
    </lineage>
</organism>
<sequence>MKNLIAIFLLTIPLMVFSQVPGSDRDKHGCIGSAGYTYSQIKKECIQIFNEEIKLSSTGEESYSTQTCIIFNETKKKAEVFLPNEANSFVLKRKQKDGKIWWEKSGIELSEINGGYELKKDGVLIYKS</sequence>
<evidence type="ECO:0000313" key="3">
    <source>
        <dbReference type="Proteomes" id="UP000192393"/>
    </source>
</evidence>
<dbReference type="OrthoDB" id="1099822at2"/>
<keyword evidence="1" id="KW-0732">Signal</keyword>
<dbReference type="AlphaFoldDB" id="A0A1W1ZXS9"/>
<proteinExistence type="predicted"/>
<name>A0A1W1ZXS9_9FLAO</name>
<keyword evidence="3" id="KW-1185">Reference proteome</keyword>